<proteinExistence type="predicted"/>
<dbReference type="Proteomes" id="UP001060085">
    <property type="component" value="Linkage Group LG01"/>
</dbReference>
<keyword evidence="2" id="KW-1185">Reference proteome</keyword>
<evidence type="ECO:0000313" key="2">
    <source>
        <dbReference type="Proteomes" id="UP001060085"/>
    </source>
</evidence>
<organism evidence="1 2">
    <name type="scientific">Catharanthus roseus</name>
    <name type="common">Madagascar periwinkle</name>
    <name type="synonym">Vinca rosea</name>
    <dbReference type="NCBI Taxonomy" id="4058"/>
    <lineage>
        <taxon>Eukaryota</taxon>
        <taxon>Viridiplantae</taxon>
        <taxon>Streptophyta</taxon>
        <taxon>Embryophyta</taxon>
        <taxon>Tracheophyta</taxon>
        <taxon>Spermatophyta</taxon>
        <taxon>Magnoliopsida</taxon>
        <taxon>eudicotyledons</taxon>
        <taxon>Gunneridae</taxon>
        <taxon>Pentapetalae</taxon>
        <taxon>asterids</taxon>
        <taxon>lamiids</taxon>
        <taxon>Gentianales</taxon>
        <taxon>Apocynaceae</taxon>
        <taxon>Rauvolfioideae</taxon>
        <taxon>Vinceae</taxon>
        <taxon>Catharanthinae</taxon>
        <taxon>Catharanthus</taxon>
    </lineage>
</organism>
<evidence type="ECO:0000313" key="1">
    <source>
        <dbReference type="EMBL" id="KAI5679763.1"/>
    </source>
</evidence>
<gene>
    <name evidence="1" type="ORF">M9H77_00990</name>
</gene>
<accession>A0ACC0C493</accession>
<sequence>MNTLTTTSADDLVEGNVGWNSDSDSVADDSSDYYQPISADAGEGGLEFTRGENSDSDGDDDDDNLHHSLPNGYASCMENGVLSLDLSDEDDIEEDDEEERIMEESDMAIQRAFREDETRRNAPLTPENSMRVIEAMRGISFGGLAPDWAAQIPEDQWINQLRNLRRPSPATSGVHD</sequence>
<protein>
    <submittedName>
        <fullName evidence="1">Uncharacterized protein</fullName>
    </submittedName>
</protein>
<dbReference type="EMBL" id="CM044701">
    <property type="protein sequence ID" value="KAI5679763.1"/>
    <property type="molecule type" value="Genomic_DNA"/>
</dbReference>
<name>A0ACC0C493_CATRO</name>
<comment type="caution">
    <text evidence="1">The sequence shown here is derived from an EMBL/GenBank/DDBJ whole genome shotgun (WGS) entry which is preliminary data.</text>
</comment>
<reference evidence="2" key="1">
    <citation type="journal article" date="2023" name="Nat. Plants">
        <title>Single-cell RNA sequencing provides a high-resolution roadmap for understanding the multicellular compartmentation of specialized metabolism.</title>
        <authorList>
            <person name="Sun S."/>
            <person name="Shen X."/>
            <person name="Li Y."/>
            <person name="Li Y."/>
            <person name="Wang S."/>
            <person name="Li R."/>
            <person name="Zhang H."/>
            <person name="Shen G."/>
            <person name="Guo B."/>
            <person name="Wei J."/>
            <person name="Xu J."/>
            <person name="St-Pierre B."/>
            <person name="Chen S."/>
            <person name="Sun C."/>
        </authorList>
    </citation>
    <scope>NUCLEOTIDE SEQUENCE [LARGE SCALE GENOMIC DNA]</scope>
</reference>